<reference evidence="1" key="1">
    <citation type="journal article" date="2014" name="Front. Microbiol.">
        <title>High frequency of phylogenetically diverse reductive dehalogenase-homologous genes in deep subseafloor sedimentary metagenomes.</title>
        <authorList>
            <person name="Kawai M."/>
            <person name="Futagami T."/>
            <person name="Toyoda A."/>
            <person name="Takaki Y."/>
            <person name="Nishi S."/>
            <person name="Hori S."/>
            <person name="Arai W."/>
            <person name="Tsubouchi T."/>
            <person name="Morono Y."/>
            <person name="Uchiyama I."/>
            <person name="Ito T."/>
            <person name="Fujiyama A."/>
            <person name="Inagaki F."/>
            <person name="Takami H."/>
        </authorList>
    </citation>
    <scope>NUCLEOTIDE SEQUENCE</scope>
    <source>
        <strain evidence="1">Expedition CK06-06</strain>
    </source>
</reference>
<evidence type="ECO:0000313" key="1">
    <source>
        <dbReference type="EMBL" id="GAH31740.1"/>
    </source>
</evidence>
<gene>
    <name evidence="1" type="ORF">S03H2_23558</name>
</gene>
<sequence length="48" mass="5514">PHFFEHRGNGLIYPSKLAVEAGKLIQSYNRSKKSISKLQIEDFIIQIV</sequence>
<organism evidence="1">
    <name type="scientific">marine sediment metagenome</name>
    <dbReference type="NCBI Taxonomy" id="412755"/>
    <lineage>
        <taxon>unclassified sequences</taxon>
        <taxon>metagenomes</taxon>
        <taxon>ecological metagenomes</taxon>
    </lineage>
</organism>
<accession>X1FGT1</accession>
<protein>
    <submittedName>
        <fullName evidence="1">Uncharacterized protein</fullName>
    </submittedName>
</protein>
<comment type="caution">
    <text evidence="1">The sequence shown here is derived from an EMBL/GenBank/DDBJ whole genome shotgun (WGS) entry which is preliminary data.</text>
</comment>
<dbReference type="AlphaFoldDB" id="X1FGT1"/>
<name>X1FGT1_9ZZZZ</name>
<proteinExistence type="predicted"/>
<feature type="non-terminal residue" evidence="1">
    <location>
        <position position="1"/>
    </location>
</feature>
<dbReference type="EMBL" id="BARU01012893">
    <property type="protein sequence ID" value="GAH31740.1"/>
    <property type="molecule type" value="Genomic_DNA"/>
</dbReference>